<proteinExistence type="predicted"/>
<dbReference type="AlphaFoldDB" id="A0A7W6ZYU1"/>
<dbReference type="Proteomes" id="UP000543836">
    <property type="component" value="Unassembled WGS sequence"/>
</dbReference>
<dbReference type="InterPro" id="IPR009875">
    <property type="entry name" value="PilZ_domain"/>
</dbReference>
<comment type="caution">
    <text evidence="2">The sequence shown here is derived from an EMBL/GenBank/DDBJ whole genome shotgun (WGS) entry which is preliminary data.</text>
</comment>
<reference evidence="2 3" key="1">
    <citation type="submission" date="2020-08" db="EMBL/GenBank/DDBJ databases">
        <title>Genomic Encyclopedia of Type Strains, Phase IV (KMG-V): Genome sequencing to study the core and pangenomes of soil and plant-associated prokaryotes.</title>
        <authorList>
            <person name="Whitman W."/>
        </authorList>
    </citation>
    <scope>NUCLEOTIDE SEQUENCE [LARGE SCALE GENOMIC DNA]</scope>
    <source>
        <strain evidence="2 3">SEMIA 492</strain>
    </source>
</reference>
<dbReference type="RefSeq" id="WP_028753919.1">
    <property type="nucleotide sequence ID" value="NZ_JACIIG010000015.1"/>
</dbReference>
<organism evidence="2 3">
    <name type="scientific">Rhizobium leucaenae</name>
    <dbReference type="NCBI Taxonomy" id="29450"/>
    <lineage>
        <taxon>Bacteria</taxon>
        <taxon>Pseudomonadati</taxon>
        <taxon>Pseudomonadota</taxon>
        <taxon>Alphaproteobacteria</taxon>
        <taxon>Hyphomicrobiales</taxon>
        <taxon>Rhizobiaceae</taxon>
        <taxon>Rhizobium/Agrobacterium group</taxon>
        <taxon>Rhizobium</taxon>
    </lineage>
</organism>
<dbReference type="OrthoDB" id="8479088at2"/>
<evidence type="ECO:0000259" key="1">
    <source>
        <dbReference type="Pfam" id="PF07238"/>
    </source>
</evidence>
<dbReference type="Gene3D" id="2.40.10.220">
    <property type="entry name" value="predicted glycosyltransferase like domains"/>
    <property type="match status" value="1"/>
</dbReference>
<accession>A0A7W6ZYU1</accession>
<sequence length="119" mass="13254">MHPISKPLTESNLKIKARRSQRKRARLMGRIRYFAKAVTGRVVDISTGGIALDLQSPIHAAAGSKVRVECDDIGILEGIVRWTHSGRIGIEFDPSSNAAAQVASYFRFFHKDIQPVLKR</sequence>
<keyword evidence="3" id="KW-1185">Reference proteome</keyword>
<dbReference type="GO" id="GO:0035438">
    <property type="term" value="F:cyclic-di-GMP binding"/>
    <property type="evidence" value="ECO:0007669"/>
    <property type="project" value="InterPro"/>
</dbReference>
<evidence type="ECO:0000313" key="2">
    <source>
        <dbReference type="EMBL" id="MBB4570670.1"/>
    </source>
</evidence>
<evidence type="ECO:0000313" key="3">
    <source>
        <dbReference type="Proteomes" id="UP000543836"/>
    </source>
</evidence>
<gene>
    <name evidence="2" type="ORF">GGE60_004817</name>
</gene>
<feature type="domain" description="PilZ" evidence="1">
    <location>
        <begin position="18"/>
        <end position="99"/>
    </location>
</feature>
<dbReference type="Pfam" id="PF07238">
    <property type="entry name" value="PilZ"/>
    <property type="match status" value="1"/>
</dbReference>
<protein>
    <recommendedName>
        <fullName evidence="1">PilZ domain-containing protein</fullName>
    </recommendedName>
</protein>
<dbReference type="EMBL" id="JACIIG010000015">
    <property type="protein sequence ID" value="MBB4570670.1"/>
    <property type="molecule type" value="Genomic_DNA"/>
</dbReference>
<dbReference type="SUPFAM" id="SSF141371">
    <property type="entry name" value="PilZ domain-like"/>
    <property type="match status" value="1"/>
</dbReference>
<name>A0A7W6ZYU1_9HYPH</name>